<name>A0A846MVK8_9PROT</name>
<dbReference type="GO" id="GO:0008233">
    <property type="term" value="F:peptidase activity"/>
    <property type="evidence" value="ECO:0007669"/>
    <property type="project" value="UniProtKB-KW"/>
</dbReference>
<dbReference type="EMBL" id="JAASRM010000001">
    <property type="protein sequence ID" value="NIK87588.1"/>
    <property type="molecule type" value="Genomic_DNA"/>
</dbReference>
<dbReference type="Proteomes" id="UP000570514">
    <property type="component" value="Unassembled WGS sequence"/>
</dbReference>
<gene>
    <name evidence="1" type="ORF">FHS83_000906</name>
</gene>
<keyword evidence="2" id="KW-1185">Reference proteome</keyword>
<accession>A0A846MVK8</accession>
<evidence type="ECO:0000313" key="1">
    <source>
        <dbReference type="EMBL" id="NIK87588.1"/>
    </source>
</evidence>
<comment type="caution">
    <text evidence="1">The sequence shown here is derived from an EMBL/GenBank/DDBJ whole genome shotgun (WGS) entry which is preliminary data.</text>
</comment>
<dbReference type="GO" id="GO:0006508">
    <property type="term" value="P:proteolysis"/>
    <property type="evidence" value="ECO:0007669"/>
    <property type="project" value="UniProtKB-KW"/>
</dbReference>
<sequence length="59" mass="6414">MSKGKVVVIGSNAARIDNRSDFEPYVIENRELITGQNPRSDHPIAKAPIAALDRKLGLA</sequence>
<dbReference type="SUPFAM" id="SSF52317">
    <property type="entry name" value="Class I glutamine amidotransferase-like"/>
    <property type="match status" value="1"/>
</dbReference>
<protein>
    <submittedName>
        <fullName evidence="1">Putative intracellular protease/amidase</fullName>
    </submittedName>
</protein>
<organism evidence="1 2">
    <name type="scientific">Rhizomicrobium palustre</name>
    <dbReference type="NCBI Taxonomy" id="189966"/>
    <lineage>
        <taxon>Bacteria</taxon>
        <taxon>Pseudomonadati</taxon>
        <taxon>Pseudomonadota</taxon>
        <taxon>Alphaproteobacteria</taxon>
        <taxon>Micropepsales</taxon>
        <taxon>Micropepsaceae</taxon>
        <taxon>Rhizomicrobium</taxon>
    </lineage>
</organism>
<keyword evidence="1" id="KW-0645">Protease</keyword>
<keyword evidence="1" id="KW-0378">Hydrolase</keyword>
<dbReference type="InterPro" id="IPR029062">
    <property type="entry name" value="Class_I_gatase-like"/>
</dbReference>
<proteinExistence type="predicted"/>
<evidence type="ECO:0000313" key="2">
    <source>
        <dbReference type="Proteomes" id="UP000570514"/>
    </source>
</evidence>
<reference evidence="1 2" key="1">
    <citation type="submission" date="2020-03" db="EMBL/GenBank/DDBJ databases">
        <title>Genomic Encyclopedia of Type Strains, Phase IV (KMG-IV): sequencing the most valuable type-strain genomes for metagenomic binning, comparative biology and taxonomic classification.</title>
        <authorList>
            <person name="Goeker M."/>
        </authorList>
    </citation>
    <scope>NUCLEOTIDE SEQUENCE [LARGE SCALE GENOMIC DNA]</scope>
    <source>
        <strain evidence="1 2">DSM 19867</strain>
    </source>
</reference>
<dbReference type="AlphaFoldDB" id="A0A846MVK8"/>
<dbReference type="Gene3D" id="3.40.50.880">
    <property type="match status" value="1"/>
</dbReference>